<accession>A0A1M5QGL8</accession>
<evidence type="ECO:0000259" key="3">
    <source>
        <dbReference type="Pfam" id="PF12850"/>
    </source>
</evidence>
<comment type="cofactor">
    <cofactor evidence="1">
        <name>a divalent metal cation</name>
        <dbReference type="ChEBI" id="CHEBI:60240"/>
    </cofactor>
</comment>
<feature type="region of interest" description="Disordered" evidence="2">
    <location>
        <begin position="118"/>
        <end position="154"/>
    </location>
</feature>
<dbReference type="CDD" id="cd00841">
    <property type="entry name" value="MPP_YfcE"/>
    <property type="match status" value="1"/>
</dbReference>
<dbReference type="EC" id="3.1.4.-" evidence="1"/>
<dbReference type="InterPro" id="IPR041802">
    <property type="entry name" value="MPP_YfcE"/>
</dbReference>
<organism evidence="4 5">
    <name type="scientific">Halobaculum gomorrense</name>
    <dbReference type="NCBI Taxonomy" id="43928"/>
    <lineage>
        <taxon>Archaea</taxon>
        <taxon>Methanobacteriati</taxon>
        <taxon>Methanobacteriota</taxon>
        <taxon>Stenosarchaea group</taxon>
        <taxon>Halobacteria</taxon>
        <taxon>Halobacteriales</taxon>
        <taxon>Haloferacaceae</taxon>
        <taxon>Halobaculum</taxon>
    </lineage>
</organism>
<keyword evidence="5" id="KW-1185">Reference proteome</keyword>
<dbReference type="AlphaFoldDB" id="A0A1M5QGL8"/>
<evidence type="ECO:0000256" key="2">
    <source>
        <dbReference type="SAM" id="MobiDB-lite"/>
    </source>
</evidence>
<dbReference type="InterPro" id="IPR024654">
    <property type="entry name" value="Calcineurin-like_PHP_lpxH"/>
</dbReference>
<evidence type="ECO:0000313" key="4">
    <source>
        <dbReference type="EMBL" id="SHH13222.1"/>
    </source>
</evidence>
<dbReference type="STRING" id="43928.SAMN05443636_1898"/>
<dbReference type="PANTHER" id="PTHR11124">
    <property type="entry name" value="VACUOLAR SORTING PROTEIN VPS29"/>
    <property type="match status" value="1"/>
</dbReference>
<dbReference type="NCBIfam" id="TIGR00040">
    <property type="entry name" value="yfcE"/>
    <property type="match status" value="1"/>
</dbReference>
<dbReference type="InterPro" id="IPR000979">
    <property type="entry name" value="Phosphodiesterase_MJ0936/Vps29"/>
</dbReference>
<dbReference type="Pfam" id="PF12850">
    <property type="entry name" value="Metallophos_2"/>
    <property type="match status" value="1"/>
</dbReference>
<keyword evidence="1" id="KW-0479">Metal-binding</keyword>
<gene>
    <name evidence="4" type="ORF">SAMN05443636_1898</name>
</gene>
<evidence type="ECO:0000256" key="1">
    <source>
        <dbReference type="RuleBase" id="RU362039"/>
    </source>
</evidence>
<sequence>MLVVISDTHATDGHRLCGRTLDAVREADAVIHAGDFSREAVLDDVEREVDVVYGVTGNNDDAALRDRLPRERVVGYEGATVAVRHRSGSGATGLVMFGRERDADLVVFGHSHRPEFDDSGAVPLLNPGSHAQPRGNRPAHAEVTRTAEGLSGELVTPDGEVFETFSVPVREP</sequence>
<proteinExistence type="inferred from homology"/>
<dbReference type="OrthoDB" id="19174at2157"/>
<dbReference type="EMBL" id="FQWV01000004">
    <property type="protein sequence ID" value="SHH13222.1"/>
    <property type="molecule type" value="Genomic_DNA"/>
</dbReference>
<dbReference type="GO" id="GO:0016787">
    <property type="term" value="F:hydrolase activity"/>
    <property type="evidence" value="ECO:0007669"/>
    <property type="project" value="UniProtKB-UniRule"/>
</dbReference>
<dbReference type="SUPFAM" id="SSF56300">
    <property type="entry name" value="Metallo-dependent phosphatases"/>
    <property type="match status" value="1"/>
</dbReference>
<protein>
    <recommendedName>
        <fullName evidence="1">Phosphoesterase</fullName>
        <ecNumber evidence="1">3.1.4.-</ecNumber>
    </recommendedName>
</protein>
<name>A0A1M5QGL8_9EURY</name>
<comment type="similarity">
    <text evidence="1">Belongs to the metallophosphoesterase superfamily. YfcE family.</text>
</comment>
<dbReference type="Proteomes" id="UP000184357">
    <property type="component" value="Unassembled WGS sequence"/>
</dbReference>
<reference evidence="4 5" key="1">
    <citation type="submission" date="2016-11" db="EMBL/GenBank/DDBJ databases">
        <authorList>
            <person name="Jaros S."/>
            <person name="Januszkiewicz K."/>
            <person name="Wedrychowicz H."/>
        </authorList>
    </citation>
    <scope>NUCLEOTIDE SEQUENCE [LARGE SCALE GENOMIC DNA]</scope>
    <source>
        <strain evidence="4 5">DSM 9297</strain>
    </source>
</reference>
<dbReference type="Gene3D" id="3.60.21.10">
    <property type="match status" value="1"/>
</dbReference>
<dbReference type="InterPro" id="IPR029052">
    <property type="entry name" value="Metallo-depent_PP-like"/>
</dbReference>
<evidence type="ECO:0000313" key="5">
    <source>
        <dbReference type="Proteomes" id="UP000184357"/>
    </source>
</evidence>
<feature type="domain" description="Calcineurin-like phosphoesterase" evidence="3">
    <location>
        <begin position="2"/>
        <end position="141"/>
    </location>
</feature>
<dbReference type="GO" id="GO:0046872">
    <property type="term" value="F:metal ion binding"/>
    <property type="evidence" value="ECO:0007669"/>
    <property type="project" value="UniProtKB-KW"/>
</dbReference>
<dbReference type="RefSeq" id="WP_073308885.1">
    <property type="nucleotide sequence ID" value="NZ_FQWV01000004.1"/>
</dbReference>